<dbReference type="InterPro" id="IPR013780">
    <property type="entry name" value="Glyco_hydro_b"/>
</dbReference>
<dbReference type="CDD" id="cd06604">
    <property type="entry name" value="GH31_glucosidase_II_MalA"/>
    <property type="match status" value="1"/>
</dbReference>
<dbReference type="PANTHER" id="PTHR22762">
    <property type="entry name" value="ALPHA-GLUCOSIDASE"/>
    <property type="match status" value="1"/>
</dbReference>
<proteinExistence type="inferred from homology"/>
<dbReference type="Pfam" id="PF01055">
    <property type="entry name" value="Glyco_hydro_31_2nd"/>
    <property type="match status" value="1"/>
</dbReference>
<dbReference type="InterPro" id="IPR025887">
    <property type="entry name" value="Glyco_hydro_31_N_dom"/>
</dbReference>
<dbReference type="InterPro" id="IPR000322">
    <property type="entry name" value="Glyco_hydro_31_TIM"/>
</dbReference>
<evidence type="ECO:0000256" key="4">
    <source>
        <dbReference type="RuleBase" id="RU361185"/>
    </source>
</evidence>
<dbReference type="EMBL" id="JAIKTU010000003">
    <property type="protein sequence ID" value="MBY0754717.1"/>
    <property type="molecule type" value="Genomic_DNA"/>
</dbReference>
<dbReference type="InterPro" id="IPR011013">
    <property type="entry name" value="Gal_mutarotase_sf_dom"/>
</dbReference>
<organism evidence="9 10">
    <name type="scientific">Clostridium sardiniense</name>
    <name type="common">Clostridium absonum</name>
    <dbReference type="NCBI Taxonomy" id="29369"/>
    <lineage>
        <taxon>Bacteria</taxon>
        <taxon>Bacillati</taxon>
        <taxon>Bacillota</taxon>
        <taxon>Clostridia</taxon>
        <taxon>Eubacteriales</taxon>
        <taxon>Clostridiaceae</taxon>
        <taxon>Clostridium</taxon>
    </lineage>
</organism>
<dbReference type="InterPro" id="IPR033403">
    <property type="entry name" value="DUF5110"/>
</dbReference>
<dbReference type="CDD" id="cd14752">
    <property type="entry name" value="GH31_N"/>
    <property type="match status" value="1"/>
</dbReference>
<dbReference type="InterPro" id="IPR030458">
    <property type="entry name" value="Glyco_hydro_31_AS"/>
</dbReference>
<evidence type="ECO:0000256" key="3">
    <source>
        <dbReference type="ARBA" id="ARBA00023295"/>
    </source>
</evidence>
<dbReference type="Pfam" id="PF13802">
    <property type="entry name" value="Gal_mutarotas_2"/>
    <property type="match status" value="1"/>
</dbReference>
<evidence type="ECO:0000313" key="10">
    <source>
        <dbReference type="Proteomes" id="UP001299068"/>
    </source>
</evidence>
<evidence type="ECO:0000259" key="6">
    <source>
        <dbReference type="Pfam" id="PF13802"/>
    </source>
</evidence>
<comment type="caution">
    <text evidence="9">The sequence shown here is derived from an EMBL/GenBank/DDBJ whole genome shotgun (WGS) entry which is preliminary data.</text>
</comment>
<feature type="domain" description="Glycosyl hydrolase family 31 C-terminal" evidence="8">
    <location>
        <begin position="585"/>
        <end position="671"/>
    </location>
</feature>
<dbReference type="Proteomes" id="UP001299068">
    <property type="component" value="Unassembled WGS sequence"/>
</dbReference>
<accession>A0ABS7KVU3</accession>
<dbReference type="PROSITE" id="PS00129">
    <property type="entry name" value="GLYCOSYL_HYDROL_F31_1"/>
    <property type="match status" value="1"/>
</dbReference>
<comment type="similarity">
    <text evidence="1 4">Belongs to the glycosyl hydrolase 31 family.</text>
</comment>
<dbReference type="RefSeq" id="WP_221859561.1">
    <property type="nucleotide sequence ID" value="NZ_JAIKTU010000003.1"/>
</dbReference>
<keyword evidence="2 4" id="KW-0378">Hydrolase</keyword>
<dbReference type="InterPro" id="IPR048395">
    <property type="entry name" value="Glyco_hydro_31_C"/>
</dbReference>
<feature type="domain" description="Glycoside hydrolase family 31 TIM barrel" evidence="5">
    <location>
        <begin position="250"/>
        <end position="577"/>
    </location>
</feature>
<evidence type="ECO:0000256" key="2">
    <source>
        <dbReference type="ARBA" id="ARBA00022801"/>
    </source>
</evidence>
<evidence type="ECO:0000259" key="8">
    <source>
        <dbReference type="Pfam" id="PF21365"/>
    </source>
</evidence>
<dbReference type="InterPro" id="IPR017853">
    <property type="entry name" value="GH"/>
</dbReference>
<dbReference type="Pfam" id="PF17137">
    <property type="entry name" value="DUF5110"/>
    <property type="match status" value="1"/>
</dbReference>
<dbReference type="SUPFAM" id="SSF74650">
    <property type="entry name" value="Galactose mutarotase-like"/>
    <property type="match status" value="1"/>
</dbReference>
<dbReference type="Gene3D" id="2.60.40.1180">
    <property type="entry name" value="Golgi alpha-mannosidase II"/>
    <property type="match status" value="2"/>
</dbReference>
<evidence type="ECO:0000259" key="7">
    <source>
        <dbReference type="Pfam" id="PF17137"/>
    </source>
</evidence>
<name>A0ABS7KVU3_CLOSR</name>
<dbReference type="Pfam" id="PF21365">
    <property type="entry name" value="Glyco_hydro_31_3rd"/>
    <property type="match status" value="1"/>
</dbReference>
<sequence length="748" mass="86943">MSQLNYRETLSKEFKSYKGGLRAYRDYIVSDNSVEVYFSSVKLDIIYFNDSIVKVFLGEKNEKSIETNAVILESNNTSINLDVEEVGTNIVIKGRKIVTIINKLTSEVRFEDIEGNVVCEDFEPSFKDNEGTIYISKINDCHAYYGLGEKGGDLNKKGSYTENYNTDDPETDDDSTMYYKTIPFYVGLKEESCYGLFFDNSFRSFFDMGKQYGDRIFFGANGGQIQYYFILGDDIKEVVQEYSNLTGKMEMPPLWSLGYQQNRFSYFTQEEVDELVKTFEEKEIPLDVVYLDIDYMDGFRVMTFKTPHFDDAAGLISRLKEKGIKTITILDPGVKVDEDYEVYRRGKELGHFTKKLDGEVFVGAVWPGDSAFPDFSNEECRKWWKSELKSFISKYNIDGIWNDMNEPCVFNNDHKTMLESCIHNSDYGTIEHKGFHNRYGLEMSRCSHEAQKELDKNKREFSMTRATYAGGQRYSSVWTGDNMSLWGQMRMSISMNANLGISGFSFVGNDVGGFGLDVTEELFIRWMQLGTFLPIFRNHSNMYTRRQEPWAFGEKTEDISRDAIKLRYELLPYIYDLFYESHNSGLPVFRPLVMEYPKDKNVQNMKEEFMLGDKMLIAPVLCEGERSKVVYLPEGNWYNYHTNKKYEGNRRYKLDCELEDILVFVKEGSMIPAYTESYMNVENRPDKVTFKVYGEEASTVHYFDDGNTMEYKEGKYNLSKVKCSKENTSIEYIHQGIEEEKVGFIFIK</sequence>
<dbReference type="SUPFAM" id="SSF51011">
    <property type="entry name" value="Glycosyl hydrolase domain"/>
    <property type="match status" value="1"/>
</dbReference>
<gene>
    <name evidence="9" type="ORF">K5V21_04520</name>
</gene>
<keyword evidence="10" id="KW-1185">Reference proteome</keyword>
<dbReference type="GO" id="GO:0016787">
    <property type="term" value="F:hydrolase activity"/>
    <property type="evidence" value="ECO:0007669"/>
    <property type="project" value="UniProtKB-KW"/>
</dbReference>
<evidence type="ECO:0000313" key="9">
    <source>
        <dbReference type="EMBL" id="MBY0754717.1"/>
    </source>
</evidence>
<feature type="domain" description="DUF5110" evidence="7">
    <location>
        <begin position="688"/>
        <end position="729"/>
    </location>
</feature>
<dbReference type="SUPFAM" id="SSF51445">
    <property type="entry name" value="(Trans)glycosidases"/>
    <property type="match status" value="1"/>
</dbReference>
<feature type="domain" description="Glycoside hydrolase family 31 N-terminal" evidence="6">
    <location>
        <begin position="43"/>
        <end position="207"/>
    </location>
</feature>
<keyword evidence="3 4" id="KW-0326">Glycosidase</keyword>
<evidence type="ECO:0000259" key="5">
    <source>
        <dbReference type="Pfam" id="PF01055"/>
    </source>
</evidence>
<dbReference type="PANTHER" id="PTHR22762:SF120">
    <property type="entry name" value="HETEROGLYCAN GLUCOSIDASE 1"/>
    <property type="match status" value="1"/>
</dbReference>
<dbReference type="Gene3D" id="2.60.40.1760">
    <property type="entry name" value="glycosyl hydrolase (family 31)"/>
    <property type="match status" value="1"/>
</dbReference>
<dbReference type="Gene3D" id="3.20.20.80">
    <property type="entry name" value="Glycosidases"/>
    <property type="match status" value="1"/>
</dbReference>
<reference evidence="9 10" key="1">
    <citation type="journal article" date="2021" name="Cell Host Microbe">
        <title>in vivo commensal control of Clostridioides difficile virulence.</title>
        <authorList>
            <person name="Girinathan B.P."/>
            <person name="Dibenedetto N."/>
            <person name="Worley J.N."/>
            <person name="Peltier J."/>
            <person name="Arrieta-Ortiz M.L."/>
            <person name="Rupa Christinal Immanuel S."/>
            <person name="Lavin R."/>
            <person name="Delaney M.L."/>
            <person name="Cummins C."/>
            <person name="Hoffmann M."/>
            <person name="Luo Y."/>
            <person name="Gonzalez-Escalona N."/>
            <person name="Allard M."/>
            <person name="Onderdonk A.B."/>
            <person name="Gerber G.K."/>
            <person name="Sonenshein A.L."/>
            <person name="Baliga N."/>
            <person name="Dupuy B."/>
            <person name="Bry L."/>
        </authorList>
    </citation>
    <scope>NUCLEOTIDE SEQUENCE [LARGE SCALE GENOMIC DNA]</scope>
    <source>
        <strain evidence="9 10">DSM 599</strain>
    </source>
</reference>
<protein>
    <submittedName>
        <fullName evidence="9">Glycoside hydrolase family 31 protein</fullName>
    </submittedName>
</protein>
<evidence type="ECO:0000256" key="1">
    <source>
        <dbReference type="ARBA" id="ARBA00007806"/>
    </source>
</evidence>